<keyword evidence="3" id="KW-1185">Reference proteome</keyword>
<sequence>MVCTDYFTYNAVFTLMRSCYAPRLKVLTDYLNEHMIEVKQSIESIEENRKTEKKTKLTAAEQKREQELQRKLEKIKENEKRAETVRQNKANIIANKMTPSSGRLGKSRNGTGIDRLRGISSRVPADLSERETN</sequence>
<evidence type="ECO:0000313" key="3">
    <source>
        <dbReference type="Proteomes" id="UP001162162"/>
    </source>
</evidence>
<dbReference type="EMBL" id="JAPWTK010000160">
    <property type="protein sequence ID" value="KAJ8947464.1"/>
    <property type="molecule type" value="Genomic_DNA"/>
</dbReference>
<dbReference type="Proteomes" id="UP001162162">
    <property type="component" value="Unassembled WGS sequence"/>
</dbReference>
<evidence type="ECO:0000313" key="2">
    <source>
        <dbReference type="EMBL" id="KAJ8947464.1"/>
    </source>
</evidence>
<proteinExistence type="predicted"/>
<evidence type="ECO:0000256" key="1">
    <source>
        <dbReference type="SAM" id="MobiDB-lite"/>
    </source>
</evidence>
<dbReference type="AlphaFoldDB" id="A0AAV8Y7K2"/>
<reference evidence="2" key="1">
    <citation type="journal article" date="2023" name="Insect Mol. Biol.">
        <title>Genome sequencing provides insights into the evolution of gene families encoding plant cell wall-degrading enzymes in longhorned beetles.</title>
        <authorList>
            <person name="Shin N.R."/>
            <person name="Okamura Y."/>
            <person name="Kirsch R."/>
            <person name="Pauchet Y."/>
        </authorList>
    </citation>
    <scope>NUCLEOTIDE SEQUENCE</scope>
    <source>
        <strain evidence="2">AMC_N1</strain>
    </source>
</reference>
<feature type="region of interest" description="Disordered" evidence="1">
    <location>
        <begin position="90"/>
        <end position="133"/>
    </location>
</feature>
<name>A0AAV8Y7K2_9CUCU</name>
<protein>
    <submittedName>
        <fullName evidence="2">Uncharacterized protein</fullName>
    </submittedName>
</protein>
<organism evidence="2 3">
    <name type="scientific">Aromia moschata</name>
    <dbReference type="NCBI Taxonomy" id="1265417"/>
    <lineage>
        <taxon>Eukaryota</taxon>
        <taxon>Metazoa</taxon>
        <taxon>Ecdysozoa</taxon>
        <taxon>Arthropoda</taxon>
        <taxon>Hexapoda</taxon>
        <taxon>Insecta</taxon>
        <taxon>Pterygota</taxon>
        <taxon>Neoptera</taxon>
        <taxon>Endopterygota</taxon>
        <taxon>Coleoptera</taxon>
        <taxon>Polyphaga</taxon>
        <taxon>Cucujiformia</taxon>
        <taxon>Chrysomeloidea</taxon>
        <taxon>Cerambycidae</taxon>
        <taxon>Cerambycinae</taxon>
        <taxon>Callichromatini</taxon>
        <taxon>Aromia</taxon>
    </lineage>
</organism>
<gene>
    <name evidence="2" type="ORF">NQ318_009765</name>
</gene>
<accession>A0AAV8Y7K2</accession>
<comment type="caution">
    <text evidence="2">The sequence shown here is derived from an EMBL/GenBank/DDBJ whole genome shotgun (WGS) entry which is preliminary data.</text>
</comment>
<dbReference type="Gene3D" id="6.10.280.30">
    <property type="match status" value="1"/>
</dbReference>